<feature type="domain" description="Peptidase S9 prolyl oligopeptidase catalytic" evidence="2">
    <location>
        <begin position="399"/>
        <end position="557"/>
    </location>
</feature>
<dbReference type="AlphaFoldDB" id="A0AAI8Z4S0"/>
<dbReference type="Proteomes" id="UP001296104">
    <property type="component" value="Unassembled WGS sequence"/>
</dbReference>
<evidence type="ECO:0000256" key="1">
    <source>
        <dbReference type="ARBA" id="ARBA00022729"/>
    </source>
</evidence>
<dbReference type="Pfam" id="PF00326">
    <property type="entry name" value="Peptidase_S9"/>
    <property type="match status" value="1"/>
</dbReference>
<dbReference type="PANTHER" id="PTHR43037">
    <property type="entry name" value="UNNAMED PRODUCT-RELATED"/>
    <property type="match status" value="1"/>
</dbReference>
<dbReference type="InterPro" id="IPR029058">
    <property type="entry name" value="AB_hydrolase_fold"/>
</dbReference>
<proteinExistence type="predicted"/>
<sequence>MLQFTQLFMQRWQSWAPLSHSAFSQTWSVLGPFQIGTREAAYGADPLHFLGGFHTLDYDPNATFASSLAANATVSWSNFTAELPVPGATSAGASLDVSFPHIEWQSLRDVYGWAALQWQAWARGEIDVQSDDVILVNLWTPQVLEFWVDDVHYFGGDFYSYQTVPATLRLAPGIHRVDVRLVRDVRAMGGVGEPDMRINLELWESSSDLRPVVHPPRSGVLISDYIGTDQDAILASPHASVILRNDGMHDITVHAVDVNHNQCFSKLTSDGVSLVPGQSRPVGFRIECVSPPPPYPTVELRYTVDGSDGIQSLALAAEPELRTIQEPHKVTFLNAAGGTSYAMLRPPSRKALRTVEHDKPLPVILVLHGAGVEAESESMRHTLDALPDVAAWTLFPTGGTSWSGDDWHAWGFADVEAAVAMIPAWIENTQWTANRVDTDKWLVIGHSNGGQGTWYALTHRPDKVVAAAPLSGYSSIQNYVPYTLWQPTEPGRTAILQSSLATYRHEMLLANAKSIPVFQQHGGADDNVPPYHSRLMSQLILEADASSQYVEFPREPHYWDGVFTTQPLREFIEGQINVAMLNATRLPPSSLAFSLVVANPGDTGSKYGVKVLQLRVAAQLGRIDVLLDPVASICKIETTNVFMFGLSQDWGSCELVMVDGQELTATPFQNVFSSTIVRTGDQWKIAEMLPCWRSLRSGRQYGAMDAILRTHGAFSIVHHTNSSTTNHIALQISRNLCQYFSADTEITSDYKGALNSSGNIISIAIGNDLPPDVYGNHPIQVEDDHISLRAYGRRMRYAASAKSGLAAIYLRALPDERLELVVWGIDEQSLPLAARMVPMMTGSGQPDFVIADRTMLWKGIDGTLALGFYDHDWEISKTSFLS</sequence>
<evidence type="ECO:0000313" key="3">
    <source>
        <dbReference type="EMBL" id="CAK4032670.1"/>
    </source>
</evidence>
<name>A0AAI8Z4S0_9PEZI</name>
<dbReference type="EMBL" id="CAVMBE010000067">
    <property type="protein sequence ID" value="CAK4032670.1"/>
    <property type="molecule type" value="Genomic_DNA"/>
</dbReference>
<evidence type="ECO:0000313" key="4">
    <source>
        <dbReference type="Proteomes" id="UP001296104"/>
    </source>
</evidence>
<dbReference type="Gene3D" id="3.40.50.1820">
    <property type="entry name" value="alpha/beta hydrolase"/>
    <property type="match status" value="1"/>
</dbReference>
<gene>
    <name evidence="3" type="ORF">LECACI_7A007828</name>
</gene>
<evidence type="ECO:0000259" key="2">
    <source>
        <dbReference type="Pfam" id="PF00326"/>
    </source>
</evidence>
<dbReference type="SUPFAM" id="SSF53474">
    <property type="entry name" value="alpha/beta-Hydrolases"/>
    <property type="match status" value="1"/>
</dbReference>
<keyword evidence="1" id="KW-0732">Signal</keyword>
<dbReference type="InterPro" id="IPR050955">
    <property type="entry name" value="Plant_Biomass_Hydrol_Est"/>
</dbReference>
<organism evidence="3 4">
    <name type="scientific">Lecanosticta acicola</name>
    <dbReference type="NCBI Taxonomy" id="111012"/>
    <lineage>
        <taxon>Eukaryota</taxon>
        <taxon>Fungi</taxon>
        <taxon>Dikarya</taxon>
        <taxon>Ascomycota</taxon>
        <taxon>Pezizomycotina</taxon>
        <taxon>Dothideomycetes</taxon>
        <taxon>Dothideomycetidae</taxon>
        <taxon>Mycosphaerellales</taxon>
        <taxon>Mycosphaerellaceae</taxon>
        <taxon>Lecanosticta</taxon>
    </lineage>
</organism>
<protein>
    <recommendedName>
        <fullName evidence="2">Peptidase S9 prolyl oligopeptidase catalytic domain-containing protein</fullName>
    </recommendedName>
</protein>
<dbReference type="InterPro" id="IPR001375">
    <property type="entry name" value="Peptidase_S9_cat"/>
</dbReference>
<dbReference type="GO" id="GO:0008236">
    <property type="term" value="F:serine-type peptidase activity"/>
    <property type="evidence" value="ECO:0007669"/>
    <property type="project" value="InterPro"/>
</dbReference>
<reference evidence="3" key="1">
    <citation type="submission" date="2023-11" db="EMBL/GenBank/DDBJ databases">
        <authorList>
            <person name="Alioto T."/>
            <person name="Alioto T."/>
            <person name="Gomez Garrido J."/>
        </authorList>
    </citation>
    <scope>NUCLEOTIDE SEQUENCE</scope>
</reference>
<comment type="caution">
    <text evidence="3">The sequence shown here is derived from an EMBL/GenBank/DDBJ whole genome shotgun (WGS) entry which is preliminary data.</text>
</comment>
<dbReference type="PANTHER" id="PTHR43037:SF4">
    <property type="entry name" value="PEPTIDASE S9 PROLYL OLIGOPEPTIDASE CATALYTIC DOMAIN-CONTAINING PROTEIN"/>
    <property type="match status" value="1"/>
</dbReference>
<dbReference type="GO" id="GO:0006508">
    <property type="term" value="P:proteolysis"/>
    <property type="evidence" value="ECO:0007669"/>
    <property type="project" value="InterPro"/>
</dbReference>
<accession>A0AAI8Z4S0</accession>
<keyword evidence="4" id="KW-1185">Reference proteome</keyword>